<evidence type="ECO:0000259" key="2">
    <source>
        <dbReference type="Pfam" id="PF01464"/>
    </source>
</evidence>
<dbReference type="AlphaFoldDB" id="E5BFM4"/>
<name>E5BFM4_9FUSO</name>
<dbReference type="PANTHER" id="PTHR37423">
    <property type="entry name" value="SOLUBLE LYTIC MUREIN TRANSGLYCOSYLASE-RELATED"/>
    <property type="match status" value="1"/>
</dbReference>
<gene>
    <name evidence="3" type="ORF">FSBG_00402</name>
</gene>
<dbReference type="OrthoDB" id="9815002at2"/>
<feature type="chain" id="PRO_5003195680" evidence="1">
    <location>
        <begin position="18"/>
        <end position="221"/>
    </location>
</feature>
<sequence length="221" mass="24815">MKKIISLVFIVSSISFANDINGIEFSNNIEEQRIENVDLTENTKEEKKDLLYFILNNNPDKGKYIHEKIIQYSSIYNVDPAVIVSIIKRESNFKIEAESHVGAIGLMQLMPGTAKSMGIKNPWDIEENIKGGVRYFKLCLEKNKGNIPLALASYNAGIGAVLKYRGIPPYKETKNYVNLVLNTLSKITGGGQYTYNEVEFEKALKGIFSEISFGNAEYGEI</sequence>
<dbReference type="SUPFAM" id="SSF53955">
    <property type="entry name" value="Lysozyme-like"/>
    <property type="match status" value="1"/>
</dbReference>
<keyword evidence="1" id="KW-0732">Signal</keyword>
<feature type="domain" description="Transglycosylase SLT" evidence="2">
    <location>
        <begin position="69"/>
        <end position="176"/>
    </location>
</feature>
<dbReference type="BioCyc" id="FSP469605-HMP:GTSP-405-MONOMER"/>
<dbReference type="Proteomes" id="UP000002975">
    <property type="component" value="Unassembled WGS sequence"/>
</dbReference>
<dbReference type="Pfam" id="PF01464">
    <property type="entry name" value="SLT"/>
    <property type="match status" value="1"/>
</dbReference>
<reference evidence="3 4" key="1">
    <citation type="submission" date="2009-02" db="EMBL/GenBank/DDBJ databases">
        <title>The Genome Sequence of Fusobacterium sp. 3_1_5R.</title>
        <authorList>
            <consortium name="The Broad Institute Genome Sequencing Platform"/>
            <person name="Ward D."/>
            <person name="Young S.K."/>
            <person name="Kodira C.D."/>
            <person name="Zeng Q."/>
            <person name="Koehrsen M."/>
            <person name="Alvarado L."/>
            <person name="Berlin A."/>
            <person name="Borenstein D."/>
            <person name="Chen Z."/>
            <person name="Engels R."/>
            <person name="Freedman E."/>
            <person name="Gellesch M."/>
            <person name="Goldberg J."/>
            <person name="Griggs A."/>
            <person name="Gujja S."/>
            <person name="Heiman D."/>
            <person name="Hepburn T."/>
            <person name="Howarth C."/>
            <person name="Jen D."/>
            <person name="Larson L."/>
            <person name="Lewis B."/>
            <person name="Mehta T."/>
            <person name="Park D."/>
            <person name="Pearson M."/>
            <person name="Roberts A."/>
            <person name="Saif S."/>
            <person name="Shea T."/>
            <person name="Shenoy N."/>
            <person name="Sisk P."/>
            <person name="Stolte C."/>
            <person name="Sykes S."/>
            <person name="Walk T."/>
            <person name="White J."/>
            <person name="Yandava C."/>
            <person name="Allen-Vercoe E."/>
            <person name="Strauss J."/>
            <person name="Ambrose C."/>
            <person name="Lander E."/>
            <person name="Nusbaum C."/>
            <person name="Galagan J."/>
            <person name="Birren B."/>
        </authorList>
    </citation>
    <scope>NUCLEOTIDE SEQUENCE [LARGE SCALE GENOMIC DNA]</scope>
    <source>
        <strain evidence="3 4">3_1_5R</strain>
    </source>
</reference>
<dbReference type="InterPro" id="IPR023346">
    <property type="entry name" value="Lysozyme-like_dom_sf"/>
</dbReference>
<dbReference type="RefSeq" id="WP_008800980.1">
    <property type="nucleotide sequence ID" value="NZ_GG657971.1"/>
</dbReference>
<dbReference type="InterPro" id="IPR008258">
    <property type="entry name" value="Transglycosylase_SLT_dom_1"/>
</dbReference>
<dbReference type="HOGENOM" id="CLU_065765_8_0_0"/>
<accession>E5BFM4</accession>
<proteinExistence type="predicted"/>
<evidence type="ECO:0000313" key="3">
    <source>
        <dbReference type="EMBL" id="EFS20905.1"/>
    </source>
</evidence>
<feature type="signal peptide" evidence="1">
    <location>
        <begin position="1"/>
        <end position="17"/>
    </location>
</feature>
<keyword evidence="4" id="KW-1185">Reference proteome</keyword>
<evidence type="ECO:0000256" key="1">
    <source>
        <dbReference type="SAM" id="SignalP"/>
    </source>
</evidence>
<dbReference type="PANTHER" id="PTHR37423:SF2">
    <property type="entry name" value="MEMBRANE-BOUND LYTIC MUREIN TRANSGLYCOSYLASE C"/>
    <property type="match status" value="1"/>
</dbReference>
<organism evidence="3 4">
    <name type="scientific">Fusobacterium gonidiaformans 3-1-5R</name>
    <dbReference type="NCBI Taxonomy" id="469605"/>
    <lineage>
        <taxon>Bacteria</taxon>
        <taxon>Fusobacteriati</taxon>
        <taxon>Fusobacteriota</taxon>
        <taxon>Fusobacteriia</taxon>
        <taxon>Fusobacteriales</taxon>
        <taxon>Fusobacteriaceae</taxon>
        <taxon>Fusobacterium</taxon>
    </lineage>
</organism>
<protein>
    <submittedName>
        <fullName evidence="3">Transglycosylase SLT domain protein</fullName>
    </submittedName>
</protein>
<dbReference type="EMBL" id="GG657971">
    <property type="protein sequence ID" value="EFS20905.1"/>
    <property type="molecule type" value="Genomic_DNA"/>
</dbReference>
<evidence type="ECO:0000313" key="4">
    <source>
        <dbReference type="Proteomes" id="UP000002975"/>
    </source>
</evidence>
<dbReference type="Gene3D" id="1.10.530.10">
    <property type="match status" value="1"/>
</dbReference>
<dbReference type="CDD" id="cd00254">
    <property type="entry name" value="LT-like"/>
    <property type="match status" value="1"/>
</dbReference>